<gene>
    <name evidence="2" type="ORF">ACFP3V_31420</name>
</gene>
<dbReference type="EMBL" id="JBHSQJ010000220">
    <property type="protein sequence ID" value="MFC5911702.1"/>
    <property type="molecule type" value="Genomic_DNA"/>
</dbReference>
<keyword evidence="1" id="KW-0732">Signal</keyword>
<sequence length="137" mass="14886">MTWKQKVAALAVGFGLLTSGIVVGAAPAEAAATCPVATLCIWGEYNFQGPEETSTSTNSCYQVPDTFKTYGVVSYINHLPVDAYVWQYNTSTQVWSKARTLVSGAFSSDIGIIFLGQPPYGAICEQNQNPVDYHFQF</sequence>
<reference evidence="3" key="1">
    <citation type="journal article" date="2019" name="Int. J. Syst. Evol. Microbiol.">
        <title>The Global Catalogue of Microorganisms (GCM) 10K type strain sequencing project: providing services to taxonomists for standard genome sequencing and annotation.</title>
        <authorList>
            <consortium name="The Broad Institute Genomics Platform"/>
            <consortium name="The Broad Institute Genome Sequencing Center for Infectious Disease"/>
            <person name="Wu L."/>
            <person name="Ma J."/>
        </authorList>
    </citation>
    <scope>NUCLEOTIDE SEQUENCE [LARGE SCALE GENOMIC DNA]</scope>
    <source>
        <strain evidence="3">JCM 4816</strain>
    </source>
</reference>
<organism evidence="2 3">
    <name type="scientific">Streptacidiphilus monticola</name>
    <dbReference type="NCBI Taxonomy" id="2161674"/>
    <lineage>
        <taxon>Bacteria</taxon>
        <taxon>Bacillati</taxon>
        <taxon>Actinomycetota</taxon>
        <taxon>Actinomycetes</taxon>
        <taxon>Kitasatosporales</taxon>
        <taxon>Streptomycetaceae</taxon>
        <taxon>Streptacidiphilus</taxon>
    </lineage>
</organism>
<dbReference type="Pfam" id="PF03995">
    <property type="entry name" value="Inhibitor_I36"/>
    <property type="match status" value="1"/>
</dbReference>
<keyword evidence="3" id="KW-1185">Reference proteome</keyword>
<protein>
    <submittedName>
        <fullName evidence="2">Peptidase inhibitor family I36 protein</fullName>
    </submittedName>
</protein>
<name>A0ABW1GDL9_9ACTN</name>
<feature type="chain" id="PRO_5046517960" evidence="1">
    <location>
        <begin position="25"/>
        <end position="137"/>
    </location>
</feature>
<proteinExistence type="predicted"/>
<evidence type="ECO:0000313" key="2">
    <source>
        <dbReference type="EMBL" id="MFC5911702.1"/>
    </source>
</evidence>
<evidence type="ECO:0000256" key="1">
    <source>
        <dbReference type="SAM" id="SignalP"/>
    </source>
</evidence>
<feature type="signal peptide" evidence="1">
    <location>
        <begin position="1"/>
        <end position="24"/>
    </location>
</feature>
<dbReference type="RefSeq" id="WP_380591129.1">
    <property type="nucleotide sequence ID" value="NZ_JBHSQJ010000220.1"/>
</dbReference>
<accession>A0ABW1GDL9</accession>
<comment type="caution">
    <text evidence="2">The sequence shown here is derived from an EMBL/GenBank/DDBJ whole genome shotgun (WGS) entry which is preliminary data.</text>
</comment>
<dbReference type="Proteomes" id="UP001596174">
    <property type="component" value="Unassembled WGS sequence"/>
</dbReference>
<evidence type="ECO:0000313" key="3">
    <source>
        <dbReference type="Proteomes" id="UP001596174"/>
    </source>
</evidence>